<evidence type="ECO:0000313" key="4">
    <source>
        <dbReference type="WBParaSite" id="nOo.2.0.1.t05822-RA"/>
    </source>
</evidence>
<dbReference type="AlphaFoldDB" id="A0A182ECM8"/>
<dbReference type="OrthoDB" id="5778723at2759"/>
<evidence type="ECO:0000313" key="3">
    <source>
        <dbReference type="Proteomes" id="UP000271087"/>
    </source>
</evidence>
<accession>A0A182ECM8</accession>
<protein>
    <submittedName>
        <fullName evidence="2 4">Uncharacterized protein</fullName>
    </submittedName>
</protein>
<dbReference type="EMBL" id="UYRW01001655">
    <property type="protein sequence ID" value="VDK79629.1"/>
    <property type="molecule type" value="Genomic_DNA"/>
</dbReference>
<dbReference type="Proteomes" id="UP000271087">
    <property type="component" value="Unassembled WGS sequence"/>
</dbReference>
<keyword evidence="1" id="KW-0812">Transmembrane</keyword>
<organism evidence="4">
    <name type="scientific">Onchocerca ochengi</name>
    <name type="common">Filarial nematode worm</name>
    <dbReference type="NCBI Taxonomy" id="42157"/>
    <lineage>
        <taxon>Eukaryota</taxon>
        <taxon>Metazoa</taxon>
        <taxon>Ecdysozoa</taxon>
        <taxon>Nematoda</taxon>
        <taxon>Chromadorea</taxon>
        <taxon>Rhabditida</taxon>
        <taxon>Spirurina</taxon>
        <taxon>Spiruromorpha</taxon>
        <taxon>Filarioidea</taxon>
        <taxon>Onchocercidae</taxon>
        <taxon>Onchocerca</taxon>
    </lineage>
</organism>
<evidence type="ECO:0000313" key="2">
    <source>
        <dbReference type="EMBL" id="VDK79629.1"/>
    </source>
</evidence>
<proteinExistence type="predicted"/>
<name>A0A182ECM8_ONCOC</name>
<keyword evidence="1" id="KW-1133">Transmembrane helix</keyword>
<reference evidence="2 3" key="2">
    <citation type="submission" date="2018-08" db="EMBL/GenBank/DDBJ databases">
        <authorList>
            <person name="Laetsch R D."/>
            <person name="Stevens L."/>
            <person name="Kumar S."/>
            <person name="Blaxter L. M."/>
        </authorList>
    </citation>
    <scope>NUCLEOTIDE SEQUENCE [LARGE SCALE GENOMIC DNA]</scope>
</reference>
<gene>
    <name evidence="2" type="ORF">NOO_LOCUS5822</name>
</gene>
<feature type="transmembrane region" description="Helical" evidence="1">
    <location>
        <begin position="20"/>
        <end position="39"/>
    </location>
</feature>
<sequence>MLSREKRVMRQNQSTINLPTTFYVLLFAVLVVVTDASLFGSRNHIRFRLPHDIWEPPFRTILCENYPIRIQIDADPDKICRSFMKRKKQAINYDQY</sequence>
<dbReference type="WBParaSite" id="nOo.2.0.1.t05822-RA">
    <property type="protein sequence ID" value="nOo.2.0.1.t05822-RA"/>
    <property type="gene ID" value="nOo.2.0.1.g05822"/>
</dbReference>
<reference evidence="4" key="1">
    <citation type="submission" date="2016-06" db="UniProtKB">
        <authorList>
            <consortium name="WormBaseParasite"/>
        </authorList>
    </citation>
    <scope>IDENTIFICATION</scope>
</reference>
<keyword evidence="3" id="KW-1185">Reference proteome</keyword>
<keyword evidence="1" id="KW-0472">Membrane</keyword>
<evidence type="ECO:0000256" key="1">
    <source>
        <dbReference type="SAM" id="Phobius"/>
    </source>
</evidence>